<dbReference type="EMBL" id="KB742811">
    <property type="protein sequence ID" value="EOB04036.1"/>
    <property type="molecule type" value="Genomic_DNA"/>
</dbReference>
<keyword evidence="4" id="KW-1185">Reference proteome</keyword>
<reference evidence="4" key="1">
    <citation type="journal article" date="2013" name="Nat. Genet.">
        <title>The duck genome and transcriptome provide insight into an avian influenza virus reservoir species.</title>
        <authorList>
            <person name="Huang Y."/>
            <person name="Li Y."/>
            <person name="Burt D.W."/>
            <person name="Chen H."/>
            <person name="Zhang Y."/>
            <person name="Qian W."/>
            <person name="Kim H."/>
            <person name="Gan S."/>
            <person name="Zhao Y."/>
            <person name="Li J."/>
            <person name="Yi K."/>
            <person name="Feng H."/>
            <person name="Zhu P."/>
            <person name="Li B."/>
            <person name="Liu Q."/>
            <person name="Fairley S."/>
            <person name="Magor K.E."/>
            <person name="Du Z."/>
            <person name="Hu X."/>
            <person name="Goodman L."/>
            <person name="Tafer H."/>
            <person name="Vignal A."/>
            <person name="Lee T."/>
            <person name="Kim K.W."/>
            <person name="Sheng Z."/>
            <person name="An Y."/>
            <person name="Searle S."/>
            <person name="Herrero J."/>
            <person name="Groenen M.A."/>
            <person name="Crooijmans R.P."/>
            <person name="Faraut T."/>
            <person name="Cai Q."/>
            <person name="Webster R.G."/>
            <person name="Aldridge J.R."/>
            <person name="Warren W.C."/>
            <person name="Bartschat S."/>
            <person name="Kehr S."/>
            <person name="Marz M."/>
            <person name="Stadler P.F."/>
            <person name="Smith J."/>
            <person name="Kraus R.H."/>
            <person name="Zhao Y."/>
            <person name="Ren L."/>
            <person name="Fei J."/>
            <person name="Morisson M."/>
            <person name="Kaiser P."/>
            <person name="Griffin D.K."/>
            <person name="Rao M."/>
            <person name="Pitel F."/>
            <person name="Wang J."/>
            <person name="Li N."/>
        </authorList>
    </citation>
    <scope>NUCLEOTIDE SEQUENCE [LARGE SCALE GENOMIC DNA]</scope>
</reference>
<evidence type="ECO:0000256" key="1">
    <source>
        <dbReference type="SAM" id="MobiDB-lite"/>
    </source>
</evidence>
<sequence length="1040" mass="111351">MMSAIVLAAEGLPKALALSQASSNPCSTPQCRTGDVRPQGSSHTVATKALQQASTCQQLLPAPRGDAGYADAAHKTRQPQAKSTTGARTHPSSRARWPAPGGGQEGNVQLWKLIQRKLRCQPTEVDFTLRLARKDLKTRPVAPKCLLAKEDKLMPQTSPFKMPSSTRVQLLVMLLTTGMVLSGPAEDTSTPRLAPGLIAASTSSSFSAEPRFEQSHCLSGSFGLSRGGLQDTRTLGSSPSPSPLCEDPGGSRSIAPQTLSYEPCEAFMPPETGLLGQFSTALVGFSQETKQYKSHMAYVKSNQKLADCQLSEVAVKRPITYEPYKELVVHVCTAPASSKHRRHPTDMQHRAGSSAGSRGRCLSKAAIPQGALMQIMAPNPIAQTCFPKMSSTKSLLRIRLMVLPVACGIPSACPAAGVAQTGLAAGERGAGEHKDQMSSVVWLKIFSSLHPRQAKFPFKEQIYEGELPRGTQKPSPDTSAKALRQLSLIAAVLVGTTCPCEGDTTWAQHGLSAGLLEDPHPWETWDGEKMWPDVAPSASVSTGHPEHSSLWGQTARHGQHDMQIEALLGLHSHRCSQIAGRALESCSADDFLCKWLLLFAAGPGPSLVPEPWLGRGRAYSSRPPIRDQEERCWDWAVRGDWGQTPLVMSSGRRALGRAGVGSALTGSSSRSQHIDRQAHRAGKAKDRLPQRVAEATESQRQEAVLRQPKQQFSVFLDSPTALPGQSRGQHCPVPCCEASWCTAGNSWDSYIPGEMAEEPGAKKHRRSGITQSISAAHILQASGAAYVTGQRVTARTPSVASTSEPSSWHVRGGQRRSFPGDVFVLWLSPKAEIHPGSAYLGAQPGHGLYAGYLGPDPWQVKGEGLAVPAAQHSQMPLPAAPSQEMLWPQAGHKDSTRETAPGTAGARLDTAEVWGPMPGQRGFLCLTTRSNPSNLRYKAELEAALQRLEQQGAWQKVLAQETCCCLSRSHGCGDRVIFLPGAQPLQEVAALQSALGSGCIQCSVPIPVKPNQGLSPVSPHACPRALDTAKCPRLGALNVL</sequence>
<proteinExistence type="predicted"/>
<feature type="region of interest" description="Disordered" evidence="1">
    <location>
        <begin position="66"/>
        <end position="104"/>
    </location>
</feature>
<feature type="signal peptide" evidence="2">
    <location>
        <begin position="1"/>
        <end position="17"/>
    </location>
</feature>
<feature type="compositionally biased region" description="Basic and acidic residues" evidence="1">
    <location>
        <begin position="672"/>
        <end position="689"/>
    </location>
</feature>
<evidence type="ECO:0000313" key="3">
    <source>
        <dbReference type="EMBL" id="EOB04036.1"/>
    </source>
</evidence>
<keyword evidence="2" id="KW-0732">Signal</keyword>
<dbReference type="Proteomes" id="UP000296049">
    <property type="component" value="Unassembled WGS sequence"/>
</dbReference>
<feature type="chain" id="PRO_5004344189" evidence="2">
    <location>
        <begin position="18"/>
        <end position="1040"/>
    </location>
</feature>
<evidence type="ECO:0000256" key="2">
    <source>
        <dbReference type="SAM" id="SignalP"/>
    </source>
</evidence>
<organism evidence="3 4">
    <name type="scientific">Anas platyrhynchos</name>
    <name type="common">Mallard</name>
    <name type="synonym">Anas boschas</name>
    <dbReference type="NCBI Taxonomy" id="8839"/>
    <lineage>
        <taxon>Eukaryota</taxon>
        <taxon>Metazoa</taxon>
        <taxon>Chordata</taxon>
        <taxon>Craniata</taxon>
        <taxon>Vertebrata</taxon>
        <taxon>Euteleostomi</taxon>
        <taxon>Archelosauria</taxon>
        <taxon>Archosauria</taxon>
        <taxon>Dinosauria</taxon>
        <taxon>Saurischia</taxon>
        <taxon>Theropoda</taxon>
        <taxon>Coelurosauria</taxon>
        <taxon>Aves</taxon>
        <taxon>Neognathae</taxon>
        <taxon>Galloanserae</taxon>
        <taxon>Anseriformes</taxon>
        <taxon>Anatidae</taxon>
        <taxon>Anatinae</taxon>
        <taxon>Anas</taxon>
    </lineage>
</organism>
<accession>R0K231</accession>
<gene>
    <name evidence="3" type="ORF">Anapl_04909</name>
</gene>
<evidence type="ECO:0000313" key="4">
    <source>
        <dbReference type="Proteomes" id="UP000296049"/>
    </source>
</evidence>
<feature type="region of interest" description="Disordered" evidence="1">
    <location>
        <begin position="20"/>
        <end position="40"/>
    </location>
</feature>
<feature type="region of interest" description="Disordered" evidence="1">
    <location>
        <begin position="338"/>
        <end position="358"/>
    </location>
</feature>
<feature type="region of interest" description="Disordered" evidence="1">
    <location>
        <begin position="228"/>
        <end position="251"/>
    </location>
</feature>
<feature type="compositionally biased region" description="Polar residues" evidence="1">
    <location>
        <begin position="78"/>
        <end position="92"/>
    </location>
</feature>
<protein>
    <submittedName>
        <fullName evidence="3">Uncharacterized protein</fullName>
    </submittedName>
</protein>
<dbReference type="AlphaFoldDB" id="R0K231"/>
<feature type="compositionally biased region" description="Polar residues" evidence="1">
    <location>
        <begin position="20"/>
        <end position="31"/>
    </location>
</feature>
<feature type="region of interest" description="Disordered" evidence="1">
    <location>
        <begin position="660"/>
        <end position="689"/>
    </location>
</feature>
<name>R0K231_ANAPL</name>